<comment type="caution">
    <text evidence="3">The sequence shown here is derived from an EMBL/GenBank/DDBJ whole genome shotgun (WGS) entry which is preliminary data.</text>
</comment>
<evidence type="ECO:0000313" key="3">
    <source>
        <dbReference type="EMBL" id="MFC4529367.1"/>
    </source>
</evidence>
<accession>A0ABV9C9X8</accession>
<dbReference type="Pfam" id="PF03807">
    <property type="entry name" value="F420_oxidored"/>
    <property type="match status" value="1"/>
</dbReference>
<dbReference type="PANTHER" id="PTHR14239">
    <property type="entry name" value="DUDULIN-RELATED"/>
    <property type="match status" value="1"/>
</dbReference>
<sequence>MGTLGLIGSGNIGGTLARLAVAAGLDVVLSNSRGPDTLASLVEELGPRARAATPAEAAAAGDWVVVTVPLRAYREVPVEPLAGKVVLDTDNYYPERDGRIPELDAEQTTTSELLQRHLPDAKVVKAFNNIYFKHLATLARPAGAPDRSALPIAGDDLAAKAVATALLDTLGFDAVDAGTLAESWRFQRDAPAYVVPYAKNAPGTGVTDAPGSPADAATIRAALAAARR</sequence>
<evidence type="ECO:0000256" key="1">
    <source>
        <dbReference type="ARBA" id="ARBA00023002"/>
    </source>
</evidence>
<reference evidence="4" key="1">
    <citation type="journal article" date="2019" name="Int. J. Syst. Evol. Microbiol.">
        <title>The Global Catalogue of Microorganisms (GCM) 10K type strain sequencing project: providing services to taxonomists for standard genome sequencing and annotation.</title>
        <authorList>
            <consortium name="The Broad Institute Genomics Platform"/>
            <consortium name="The Broad Institute Genome Sequencing Center for Infectious Disease"/>
            <person name="Wu L."/>
            <person name="Ma J."/>
        </authorList>
    </citation>
    <scope>NUCLEOTIDE SEQUENCE [LARGE SCALE GENOMIC DNA]</scope>
    <source>
        <strain evidence="4">CGMCC 4.7132</strain>
    </source>
</reference>
<dbReference type="Gene3D" id="3.40.50.720">
    <property type="entry name" value="NAD(P)-binding Rossmann-like Domain"/>
    <property type="match status" value="1"/>
</dbReference>
<feature type="domain" description="Pyrroline-5-carboxylate reductase catalytic N-terminal" evidence="2">
    <location>
        <begin position="4"/>
        <end position="91"/>
    </location>
</feature>
<evidence type="ECO:0000259" key="2">
    <source>
        <dbReference type="Pfam" id="PF03807"/>
    </source>
</evidence>
<dbReference type="InterPro" id="IPR051267">
    <property type="entry name" value="STEAP_metalloreductase"/>
</dbReference>
<dbReference type="SUPFAM" id="SSF51735">
    <property type="entry name" value="NAD(P)-binding Rossmann-fold domains"/>
    <property type="match status" value="1"/>
</dbReference>
<keyword evidence="4" id="KW-1185">Reference proteome</keyword>
<dbReference type="PANTHER" id="PTHR14239:SF10">
    <property type="entry name" value="REDUCTASE"/>
    <property type="match status" value="1"/>
</dbReference>
<dbReference type="InterPro" id="IPR028939">
    <property type="entry name" value="P5C_Rdtase_cat_N"/>
</dbReference>
<dbReference type="RefSeq" id="WP_380835828.1">
    <property type="nucleotide sequence ID" value="NZ_JBHSFP010000001.1"/>
</dbReference>
<dbReference type="EMBL" id="JBHSFP010000001">
    <property type="protein sequence ID" value="MFC4529367.1"/>
    <property type="molecule type" value="Genomic_DNA"/>
</dbReference>
<proteinExistence type="predicted"/>
<dbReference type="Proteomes" id="UP001596004">
    <property type="component" value="Unassembled WGS sequence"/>
</dbReference>
<protein>
    <submittedName>
        <fullName evidence="3">NADPH-dependent F420 reductase</fullName>
    </submittedName>
</protein>
<evidence type="ECO:0000313" key="4">
    <source>
        <dbReference type="Proteomes" id="UP001596004"/>
    </source>
</evidence>
<dbReference type="InterPro" id="IPR036291">
    <property type="entry name" value="NAD(P)-bd_dom_sf"/>
</dbReference>
<organism evidence="3 4">
    <name type="scientific">Sphaerisporangium dianthi</name>
    <dbReference type="NCBI Taxonomy" id="1436120"/>
    <lineage>
        <taxon>Bacteria</taxon>
        <taxon>Bacillati</taxon>
        <taxon>Actinomycetota</taxon>
        <taxon>Actinomycetes</taxon>
        <taxon>Streptosporangiales</taxon>
        <taxon>Streptosporangiaceae</taxon>
        <taxon>Sphaerisporangium</taxon>
    </lineage>
</organism>
<gene>
    <name evidence="3" type="ORF">ACFO60_01225</name>
</gene>
<name>A0ABV9C9X8_9ACTN</name>
<keyword evidence="1" id="KW-0560">Oxidoreductase</keyword>